<keyword evidence="5" id="KW-0249">Electron transport</keyword>
<keyword evidence="4" id="KW-0479">Metal-binding</keyword>
<evidence type="ECO:0000256" key="5">
    <source>
        <dbReference type="ARBA" id="ARBA00022982"/>
    </source>
</evidence>
<keyword evidence="2" id="KW-0813">Transport</keyword>
<evidence type="ECO:0000256" key="4">
    <source>
        <dbReference type="ARBA" id="ARBA00022723"/>
    </source>
</evidence>
<evidence type="ECO:0000256" key="1">
    <source>
        <dbReference type="ARBA" id="ARBA00004196"/>
    </source>
</evidence>
<feature type="chain" id="PRO_5038730765" description="Tetrahaem cytochrome domain-containing protein" evidence="8">
    <location>
        <begin position="22"/>
        <end position="156"/>
    </location>
</feature>
<evidence type="ECO:0000313" key="11">
    <source>
        <dbReference type="Proteomes" id="UP000463388"/>
    </source>
</evidence>
<evidence type="ECO:0000313" key="10">
    <source>
        <dbReference type="EMBL" id="MVX60236.1"/>
    </source>
</evidence>
<feature type="region of interest" description="Disordered" evidence="7">
    <location>
        <begin position="130"/>
        <end position="156"/>
    </location>
</feature>
<feature type="signal peptide" evidence="8">
    <location>
        <begin position="1"/>
        <end position="21"/>
    </location>
</feature>
<evidence type="ECO:0000259" key="9">
    <source>
        <dbReference type="Pfam" id="PF14537"/>
    </source>
</evidence>
<proteinExistence type="predicted"/>
<evidence type="ECO:0000256" key="8">
    <source>
        <dbReference type="SAM" id="SignalP"/>
    </source>
</evidence>
<sequence>MSKIKKWGTLAALCVTLLALAACGAPAGNGDSAAAPSGGEALPGSLQAAHTEEMWATIEADHSKKMCLSCHPRETIVELTADYGGAEGYNPHAPHTESYDCIKCHSLSGENVLVCNTACHGGYHGDGDGWPLPPENWQDPTDELPSADGEGIPLNS</sequence>
<reference evidence="10 11" key="1">
    <citation type="submission" date="2019-12" db="EMBL/GenBank/DDBJ databases">
        <title>Microbes associate with the intestines of laboratory mice.</title>
        <authorList>
            <person name="Navarre W."/>
            <person name="Wong E."/>
        </authorList>
    </citation>
    <scope>NUCLEOTIDE SEQUENCE [LARGE SCALE GENOMIC DNA]</scope>
    <source>
        <strain evidence="10 11">NM66_B29</strain>
    </source>
</reference>
<evidence type="ECO:0000256" key="6">
    <source>
        <dbReference type="ARBA" id="ARBA00023004"/>
    </source>
</evidence>
<evidence type="ECO:0000256" key="2">
    <source>
        <dbReference type="ARBA" id="ARBA00022448"/>
    </source>
</evidence>
<keyword evidence="8" id="KW-0732">Signal</keyword>
<name>A0A6N8JN29_9ACTN</name>
<dbReference type="EMBL" id="WSRR01000003">
    <property type="protein sequence ID" value="MVX60236.1"/>
    <property type="molecule type" value="Genomic_DNA"/>
</dbReference>
<dbReference type="Gene3D" id="1.10.1130.10">
    <property type="entry name" value="Flavocytochrome C3, Chain A"/>
    <property type="match status" value="1"/>
</dbReference>
<dbReference type="GO" id="GO:0046872">
    <property type="term" value="F:metal ion binding"/>
    <property type="evidence" value="ECO:0007669"/>
    <property type="project" value="UniProtKB-KW"/>
</dbReference>
<evidence type="ECO:0000256" key="3">
    <source>
        <dbReference type="ARBA" id="ARBA00022617"/>
    </source>
</evidence>
<dbReference type="OrthoDB" id="3174838at2"/>
<dbReference type="PROSITE" id="PS51257">
    <property type="entry name" value="PROKAR_LIPOPROTEIN"/>
    <property type="match status" value="1"/>
</dbReference>
<dbReference type="GO" id="GO:0030313">
    <property type="term" value="C:cell envelope"/>
    <property type="evidence" value="ECO:0007669"/>
    <property type="project" value="UniProtKB-SubCell"/>
</dbReference>
<dbReference type="Proteomes" id="UP000463388">
    <property type="component" value="Unassembled WGS sequence"/>
</dbReference>
<keyword evidence="11" id="KW-1185">Reference proteome</keyword>
<keyword evidence="3" id="KW-0349">Heme</keyword>
<dbReference type="InterPro" id="IPR036280">
    <property type="entry name" value="Multihaem_cyt_sf"/>
</dbReference>
<dbReference type="Pfam" id="PF14537">
    <property type="entry name" value="Cytochrom_c3_2"/>
    <property type="match status" value="1"/>
</dbReference>
<comment type="subcellular location">
    <subcellularLocation>
        <location evidence="1">Cell envelope</location>
    </subcellularLocation>
</comment>
<dbReference type="AlphaFoldDB" id="A0A6N8JN29"/>
<dbReference type="RefSeq" id="WP_160344672.1">
    <property type="nucleotide sequence ID" value="NZ_WSRR01000003.1"/>
</dbReference>
<dbReference type="InterPro" id="IPR012286">
    <property type="entry name" value="Tetrahaem_cytochrome"/>
</dbReference>
<organism evidence="10 11">
    <name type="scientific">Adlercreutzia mucosicola</name>
    <dbReference type="NCBI Taxonomy" id="580026"/>
    <lineage>
        <taxon>Bacteria</taxon>
        <taxon>Bacillati</taxon>
        <taxon>Actinomycetota</taxon>
        <taxon>Coriobacteriia</taxon>
        <taxon>Eggerthellales</taxon>
        <taxon>Eggerthellaceae</taxon>
        <taxon>Adlercreutzia</taxon>
    </lineage>
</organism>
<protein>
    <recommendedName>
        <fullName evidence="9">Tetrahaem cytochrome domain-containing protein</fullName>
    </recommendedName>
</protein>
<keyword evidence="6" id="KW-0408">Iron</keyword>
<comment type="caution">
    <text evidence="10">The sequence shown here is derived from an EMBL/GenBank/DDBJ whole genome shotgun (WGS) entry which is preliminary data.</text>
</comment>
<dbReference type="SUPFAM" id="SSF48695">
    <property type="entry name" value="Multiheme cytochromes"/>
    <property type="match status" value="1"/>
</dbReference>
<feature type="domain" description="Tetrahaem cytochrome" evidence="9">
    <location>
        <begin position="49"/>
        <end position="120"/>
    </location>
</feature>
<evidence type="ECO:0000256" key="7">
    <source>
        <dbReference type="SAM" id="MobiDB-lite"/>
    </source>
</evidence>
<gene>
    <name evidence="10" type="ORF">GKZ27_01955</name>
</gene>
<accession>A0A6N8JN29</accession>